<feature type="domain" description="Transposase IS204/IS1001/IS1096/IS1165 DDE" evidence="1">
    <location>
        <begin position="1"/>
        <end position="32"/>
    </location>
</feature>
<accession>A0A7C4PMY0</accession>
<evidence type="ECO:0000259" key="1">
    <source>
        <dbReference type="Pfam" id="PF01610"/>
    </source>
</evidence>
<sequence length="33" mass="4103">MPDARLVIDRFHEARVYRDGVHQLRKQELRRLK</sequence>
<proteinExistence type="predicted"/>
<name>A0A7C4PMY0_9CHLR</name>
<comment type="caution">
    <text evidence="2">The sequence shown here is derived from an EMBL/GenBank/DDBJ whole genome shotgun (WGS) entry which is preliminary data.</text>
</comment>
<dbReference type="EMBL" id="DSYK01000487">
    <property type="protein sequence ID" value="HGS22188.1"/>
    <property type="molecule type" value="Genomic_DNA"/>
</dbReference>
<dbReference type="AlphaFoldDB" id="A0A7C4PMY0"/>
<gene>
    <name evidence="2" type="ORF">ENT37_10000</name>
</gene>
<evidence type="ECO:0000313" key="2">
    <source>
        <dbReference type="EMBL" id="HGS22188.1"/>
    </source>
</evidence>
<dbReference type="InterPro" id="IPR002560">
    <property type="entry name" value="Transposase_DDE"/>
</dbReference>
<dbReference type="Pfam" id="PF01610">
    <property type="entry name" value="DDE_Tnp_ISL3"/>
    <property type="match status" value="1"/>
</dbReference>
<protein>
    <recommendedName>
        <fullName evidence="1">Transposase IS204/IS1001/IS1096/IS1165 DDE domain-containing protein</fullName>
    </recommendedName>
</protein>
<reference evidence="2" key="1">
    <citation type="journal article" date="2020" name="mSystems">
        <title>Genome- and Community-Level Interaction Insights into Carbon Utilization and Element Cycling Functions of Hydrothermarchaeota in Hydrothermal Sediment.</title>
        <authorList>
            <person name="Zhou Z."/>
            <person name="Liu Y."/>
            <person name="Xu W."/>
            <person name="Pan J."/>
            <person name="Luo Z.H."/>
            <person name="Li M."/>
        </authorList>
    </citation>
    <scope>NUCLEOTIDE SEQUENCE [LARGE SCALE GENOMIC DNA]</scope>
    <source>
        <strain evidence="2">SpSt-573</strain>
    </source>
</reference>
<organism evidence="2">
    <name type="scientific">Anaerolinea thermolimosa</name>
    <dbReference type="NCBI Taxonomy" id="229919"/>
    <lineage>
        <taxon>Bacteria</taxon>
        <taxon>Bacillati</taxon>
        <taxon>Chloroflexota</taxon>
        <taxon>Anaerolineae</taxon>
        <taxon>Anaerolineales</taxon>
        <taxon>Anaerolineaceae</taxon>
        <taxon>Anaerolinea</taxon>
    </lineage>
</organism>